<organism evidence="1 2">
    <name type="scientific">Deinococcus oregonensis</name>
    <dbReference type="NCBI Taxonomy" id="1805970"/>
    <lineage>
        <taxon>Bacteria</taxon>
        <taxon>Thermotogati</taxon>
        <taxon>Deinococcota</taxon>
        <taxon>Deinococci</taxon>
        <taxon>Deinococcales</taxon>
        <taxon>Deinococcaceae</taxon>
        <taxon>Deinococcus</taxon>
    </lineage>
</organism>
<dbReference type="InterPro" id="IPR003560">
    <property type="entry name" value="DHB_DH"/>
</dbReference>
<dbReference type="InterPro" id="IPR036291">
    <property type="entry name" value="NAD(P)-bd_dom_sf"/>
</dbReference>
<protein>
    <submittedName>
        <fullName evidence="1">SDR family NAD(P)-dependent oxidoreductase</fullName>
        <ecNumber evidence="1">1.-.-.-</ecNumber>
    </submittedName>
</protein>
<dbReference type="GO" id="GO:0016491">
    <property type="term" value="F:oxidoreductase activity"/>
    <property type="evidence" value="ECO:0007669"/>
    <property type="project" value="UniProtKB-KW"/>
</dbReference>
<comment type="caution">
    <text evidence="1">The sequence shown here is derived from an EMBL/GenBank/DDBJ whole genome shotgun (WGS) entry which is preliminary data.</text>
</comment>
<keyword evidence="2" id="KW-1185">Reference proteome</keyword>
<name>A0ABV6B6P5_9DEIO</name>
<dbReference type="PANTHER" id="PTHR43431:SF1">
    <property type="entry name" value="OS08G0476300 PROTEIN"/>
    <property type="match status" value="1"/>
</dbReference>
<dbReference type="PRINTS" id="PR01397">
    <property type="entry name" value="DHBDHDRGNASE"/>
</dbReference>
<sequence>MNQGVYVVVGAGPGIGLATAERFAEEGLTVVLLARSAEKLEGYKASLRAQRKAVEIFPVDASDTFSLRNVLETVRTQLGPITALHYNAVGMHFGSAQTLTPENLEADLRVGVVGAQVAVQAVLPEFKTRGGTLLFTGGGAAFGPSVQAATLSIQKAALRNLVLSLAASLEGSPVRVGTVTVNTAVQLGSTAHEIAELFWALHAGTQAGPELVFPPAAGTL</sequence>
<keyword evidence="1" id="KW-0560">Oxidoreductase</keyword>
<accession>A0ABV6B6P5</accession>
<evidence type="ECO:0000313" key="1">
    <source>
        <dbReference type="EMBL" id="MFB9995444.1"/>
    </source>
</evidence>
<proteinExistence type="predicted"/>
<dbReference type="Pfam" id="PF00106">
    <property type="entry name" value="adh_short"/>
    <property type="match status" value="1"/>
</dbReference>
<evidence type="ECO:0000313" key="2">
    <source>
        <dbReference type="Proteomes" id="UP001589733"/>
    </source>
</evidence>
<dbReference type="CDD" id="cd05233">
    <property type="entry name" value="SDR_c"/>
    <property type="match status" value="1"/>
</dbReference>
<dbReference type="SUPFAM" id="SSF51735">
    <property type="entry name" value="NAD(P)-binding Rossmann-fold domains"/>
    <property type="match status" value="1"/>
</dbReference>
<dbReference type="EMBL" id="JBHLYR010000091">
    <property type="protein sequence ID" value="MFB9995444.1"/>
    <property type="molecule type" value="Genomic_DNA"/>
</dbReference>
<dbReference type="EC" id="1.-.-.-" evidence="1"/>
<gene>
    <name evidence="1" type="ORF">ACFFLM_26260</name>
</gene>
<dbReference type="Gene3D" id="3.40.50.720">
    <property type="entry name" value="NAD(P)-binding Rossmann-like Domain"/>
    <property type="match status" value="1"/>
</dbReference>
<reference evidence="1 2" key="1">
    <citation type="submission" date="2024-09" db="EMBL/GenBank/DDBJ databases">
        <authorList>
            <person name="Sun Q."/>
            <person name="Mori K."/>
        </authorList>
    </citation>
    <scope>NUCLEOTIDE SEQUENCE [LARGE SCALE GENOMIC DNA]</scope>
    <source>
        <strain evidence="1 2">JCM 13503</strain>
    </source>
</reference>
<dbReference type="InterPro" id="IPR002347">
    <property type="entry name" value="SDR_fam"/>
</dbReference>
<dbReference type="PANTHER" id="PTHR43431">
    <property type="entry name" value="OXIDOREDUCTASE, SHORT CHAIN DEHYDROGENASE/REDUCTASE FAMILY (AFU_ORTHOLOGUE AFUA_5G14000)"/>
    <property type="match status" value="1"/>
</dbReference>
<dbReference type="Proteomes" id="UP001589733">
    <property type="component" value="Unassembled WGS sequence"/>
</dbReference>
<dbReference type="RefSeq" id="WP_380017385.1">
    <property type="nucleotide sequence ID" value="NZ_JBHLYR010000091.1"/>
</dbReference>